<organism evidence="1 2">
    <name type="scientific">Phormidesmis priestleyi Ana</name>
    <dbReference type="NCBI Taxonomy" id="1666911"/>
    <lineage>
        <taxon>Bacteria</taxon>
        <taxon>Bacillati</taxon>
        <taxon>Cyanobacteriota</taxon>
        <taxon>Cyanophyceae</taxon>
        <taxon>Leptolyngbyales</taxon>
        <taxon>Leptolyngbyaceae</taxon>
        <taxon>Phormidesmis</taxon>
    </lineage>
</organism>
<protein>
    <submittedName>
        <fullName evidence="1">Uncharacterized protein</fullName>
    </submittedName>
</protein>
<reference evidence="1 2" key="1">
    <citation type="submission" date="2015-09" db="EMBL/GenBank/DDBJ databases">
        <title>Identification and resolution of microdiversity through metagenomic sequencing of parallel consortia.</title>
        <authorList>
            <person name="Nelson W.C."/>
            <person name="Romine M.F."/>
            <person name="Lindemann S.R."/>
        </authorList>
    </citation>
    <scope>NUCLEOTIDE SEQUENCE [LARGE SCALE GENOMIC DNA]</scope>
    <source>
        <strain evidence="1">Ana</strain>
    </source>
</reference>
<comment type="caution">
    <text evidence="1">The sequence shown here is derived from an EMBL/GenBank/DDBJ whole genome shotgun (WGS) entry which is preliminary data.</text>
</comment>
<sequence>MRWQHLEKAELMGNSQGFAGGRLTLLLSKEVNLQKACFKVLSPWKEVIEIWVWCVQQTSARGLLTQRF</sequence>
<dbReference type="EMBL" id="LJZR01000045">
    <property type="protein sequence ID" value="KPQ32807.1"/>
    <property type="molecule type" value="Genomic_DNA"/>
</dbReference>
<proteinExistence type="predicted"/>
<accession>A0A0P7YR96</accession>
<gene>
    <name evidence="1" type="ORF">HLUCCA11_20430</name>
</gene>
<name>A0A0P7YR96_9CYAN</name>
<evidence type="ECO:0000313" key="2">
    <source>
        <dbReference type="Proteomes" id="UP000050465"/>
    </source>
</evidence>
<evidence type="ECO:0000313" key="1">
    <source>
        <dbReference type="EMBL" id="KPQ32807.1"/>
    </source>
</evidence>
<dbReference type="AlphaFoldDB" id="A0A0P7YR96"/>
<dbReference type="Proteomes" id="UP000050465">
    <property type="component" value="Unassembled WGS sequence"/>
</dbReference>